<protein>
    <submittedName>
        <fullName evidence="2">Uncharacterized protein</fullName>
    </submittedName>
</protein>
<sequence length="169" mass="17935">MWWGFLPLPPTWEGDVPVRTGRLSPAPDVQQASPGRSRPLSPLSAAAPILGAPARRPPASNRSQGLREVLSPHRELAPALRRQDSSFRIRLRSEAVRAAAGPGPAPDHLTTPAPGSSRGVGPQVWEPADPVQVHSSGLRQGPATPQQVPGGPHRSADICCPCDWQDMDG</sequence>
<feature type="region of interest" description="Disordered" evidence="1">
    <location>
        <begin position="14"/>
        <end position="157"/>
    </location>
</feature>
<dbReference type="Proteomes" id="UP001066276">
    <property type="component" value="Chromosome 10"/>
</dbReference>
<keyword evidence="3" id="KW-1185">Reference proteome</keyword>
<feature type="compositionally biased region" description="Polar residues" evidence="1">
    <location>
        <begin position="133"/>
        <end position="147"/>
    </location>
</feature>
<feature type="compositionally biased region" description="Low complexity" evidence="1">
    <location>
        <begin position="33"/>
        <end position="44"/>
    </location>
</feature>
<reference evidence="2" key="1">
    <citation type="journal article" date="2022" name="bioRxiv">
        <title>Sequencing and chromosome-scale assembly of the giantPleurodeles waltlgenome.</title>
        <authorList>
            <person name="Brown T."/>
            <person name="Elewa A."/>
            <person name="Iarovenko S."/>
            <person name="Subramanian E."/>
            <person name="Araus A.J."/>
            <person name="Petzold A."/>
            <person name="Susuki M."/>
            <person name="Suzuki K.-i.T."/>
            <person name="Hayashi T."/>
            <person name="Toyoda A."/>
            <person name="Oliveira C."/>
            <person name="Osipova E."/>
            <person name="Leigh N.D."/>
            <person name="Simon A."/>
            <person name="Yun M.H."/>
        </authorList>
    </citation>
    <scope>NUCLEOTIDE SEQUENCE</scope>
    <source>
        <strain evidence="2">20211129_DDA</strain>
        <tissue evidence="2">Liver</tissue>
    </source>
</reference>
<comment type="caution">
    <text evidence="2">The sequence shown here is derived from an EMBL/GenBank/DDBJ whole genome shotgun (WGS) entry which is preliminary data.</text>
</comment>
<evidence type="ECO:0000313" key="3">
    <source>
        <dbReference type="Proteomes" id="UP001066276"/>
    </source>
</evidence>
<dbReference type="AlphaFoldDB" id="A0AAV7MEH8"/>
<evidence type="ECO:0000313" key="2">
    <source>
        <dbReference type="EMBL" id="KAJ1102141.1"/>
    </source>
</evidence>
<organism evidence="2 3">
    <name type="scientific">Pleurodeles waltl</name>
    <name type="common">Iberian ribbed newt</name>
    <dbReference type="NCBI Taxonomy" id="8319"/>
    <lineage>
        <taxon>Eukaryota</taxon>
        <taxon>Metazoa</taxon>
        <taxon>Chordata</taxon>
        <taxon>Craniata</taxon>
        <taxon>Vertebrata</taxon>
        <taxon>Euteleostomi</taxon>
        <taxon>Amphibia</taxon>
        <taxon>Batrachia</taxon>
        <taxon>Caudata</taxon>
        <taxon>Salamandroidea</taxon>
        <taxon>Salamandridae</taxon>
        <taxon>Pleurodelinae</taxon>
        <taxon>Pleurodeles</taxon>
    </lineage>
</organism>
<feature type="compositionally biased region" description="Basic and acidic residues" evidence="1">
    <location>
        <begin position="70"/>
        <end position="95"/>
    </location>
</feature>
<gene>
    <name evidence="2" type="ORF">NDU88_007195</name>
</gene>
<name>A0AAV7MEH8_PLEWA</name>
<accession>A0AAV7MEH8</accession>
<proteinExistence type="predicted"/>
<dbReference type="EMBL" id="JANPWB010000014">
    <property type="protein sequence ID" value="KAJ1102141.1"/>
    <property type="molecule type" value="Genomic_DNA"/>
</dbReference>
<evidence type="ECO:0000256" key="1">
    <source>
        <dbReference type="SAM" id="MobiDB-lite"/>
    </source>
</evidence>